<evidence type="ECO:0000313" key="3">
    <source>
        <dbReference type="WBParaSite" id="PTRK_0000737300.1"/>
    </source>
</evidence>
<dbReference type="AlphaFoldDB" id="A0A0N4ZHH5"/>
<feature type="signal peptide" evidence="1">
    <location>
        <begin position="1"/>
        <end position="19"/>
    </location>
</feature>
<keyword evidence="2" id="KW-1185">Reference proteome</keyword>
<evidence type="ECO:0000256" key="1">
    <source>
        <dbReference type="SAM" id="SignalP"/>
    </source>
</evidence>
<organism evidence="2 3">
    <name type="scientific">Parastrongyloides trichosuri</name>
    <name type="common">Possum-specific nematode worm</name>
    <dbReference type="NCBI Taxonomy" id="131310"/>
    <lineage>
        <taxon>Eukaryota</taxon>
        <taxon>Metazoa</taxon>
        <taxon>Ecdysozoa</taxon>
        <taxon>Nematoda</taxon>
        <taxon>Chromadorea</taxon>
        <taxon>Rhabditida</taxon>
        <taxon>Tylenchina</taxon>
        <taxon>Panagrolaimomorpha</taxon>
        <taxon>Strongyloidoidea</taxon>
        <taxon>Strongyloididae</taxon>
        <taxon>Parastrongyloides</taxon>
    </lineage>
</organism>
<accession>A0A0N4ZHH5</accession>
<evidence type="ECO:0000313" key="2">
    <source>
        <dbReference type="Proteomes" id="UP000038045"/>
    </source>
</evidence>
<feature type="chain" id="PRO_5005891863" evidence="1">
    <location>
        <begin position="20"/>
        <end position="75"/>
    </location>
</feature>
<keyword evidence="1" id="KW-0732">Signal</keyword>
<reference evidence="3" key="1">
    <citation type="submission" date="2017-02" db="UniProtKB">
        <authorList>
            <consortium name="WormBaseParasite"/>
        </authorList>
    </citation>
    <scope>IDENTIFICATION</scope>
</reference>
<dbReference type="Proteomes" id="UP000038045">
    <property type="component" value="Unplaced"/>
</dbReference>
<proteinExistence type="predicted"/>
<dbReference type="WBParaSite" id="PTRK_0000737300.1">
    <property type="protein sequence ID" value="PTRK_0000737300.1"/>
    <property type="gene ID" value="PTRK_0000737300"/>
</dbReference>
<protein>
    <submittedName>
        <fullName evidence="3">Secreted protein</fullName>
    </submittedName>
</protein>
<sequence length="75" mass="8311">MKYCLCLIIIIGFLTNISSTNSSFEIDETSKSCVIEVPTVQHYKGNCIKLAFNAYGCAAGVHLDPFSRDCIDMKK</sequence>
<name>A0A0N4ZHH5_PARTI</name>